<feature type="compositionally biased region" description="Low complexity" evidence="1">
    <location>
        <begin position="344"/>
        <end position="391"/>
    </location>
</feature>
<feature type="compositionally biased region" description="Gly residues" evidence="1">
    <location>
        <begin position="54"/>
        <end position="74"/>
    </location>
</feature>
<evidence type="ECO:0000313" key="3">
    <source>
        <dbReference type="EMBL" id="BDM71459.1"/>
    </source>
</evidence>
<evidence type="ECO:0000256" key="1">
    <source>
        <dbReference type="SAM" id="MobiDB-lite"/>
    </source>
</evidence>
<protein>
    <recommendedName>
        <fullName evidence="2">DUF6777 domain-containing protein</fullName>
    </recommendedName>
</protein>
<dbReference type="Proteomes" id="UP001059597">
    <property type="component" value="Chromosome"/>
</dbReference>
<feature type="compositionally biased region" description="Pro residues" evidence="1">
    <location>
        <begin position="321"/>
        <end position="331"/>
    </location>
</feature>
<reference evidence="3" key="1">
    <citation type="submission" date="2022-06" db="EMBL/GenBank/DDBJ databases">
        <title>Complete genome sequence of Streptomyces nigrescens HEK616.</title>
        <authorList>
            <person name="Asamizu S."/>
            <person name="Onaka H."/>
        </authorList>
    </citation>
    <scope>NUCLEOTIDE SEQUENCE</scope>
    <source>
        <strain evidence="3">HEK616</strain>
    </source>
</reference>
<proteinExistence type="predicted"/>
<keyword evidence="4" id="KW-1185">Reference proteome</keyword>
<organism evidence="3 4">
    <name type="scientific">Streptomyces nigrescens</name>
    <dbReference type="NCBI Taxonomy" id="1920"/>
    <lineage>
        <taxon>Bacteria</taxon>
        <taxon>Bacillati</taxon>
        <taxon>Actinomycetota</taxon>
        <taxon>Actinomycetes</taxon>
        <taxon>Kitasatosporales</taxon>
        <taxon>Streptomycetaceae</taxon>
        <taxon>Streptomyces</taxon>
    </lineage>
</organism>
<sequence>MTSPPPPDSHPTGPPTGPLSGRPSVPPHEPTRAGSGPGRPQPQPGRPEGPRPPGGRGRGGGGGGWGGGTGGGGPWWRSAPRVAIVAAAVVAAVILTIVLTRPGGGSASAELFAEPAGSVGQNPVTASTANESGSAPSIRPVKPSQGTNSQIPGSMPGLYGGTEHTASCDVEKQIKYLESQPAKRQAFAGVLDKAPGDVPSYLRSMTPVQLGYDTRVTNHGYKDGKAYGFQSVLQAGTAVLVDSYGVPRVRCKCGNPLTEPEALAQGAKTTGQTWPGYQPTNAVVVTPANSQIQEFTLRNPKTGQWFKRPKGESGVTGDHPSAPPKETPSGPPSSMRPSGPPSPGETVPGSPTTEPGTPPSGGSSPPGSSTGSGSSSEGGTTPETPSVPSEGTTGGQSSTGGETPGGSTPGGSTPGGSTPGGGSSGNESHPSGGGQTPAPAT</sequence>
<feature type="region of interest" description="Disordered" evidence="1">
    <location>
        <begin position="294"/>
        <end position="441"/>
    </location>
</feature>
<evidence type="ECO:0000259" key="2">
    <source>
        <dbReference type="Pfam" id="PF20568"/>
    </source>
</evidence>
<gene>
    <name evidence="3" type="ORF">HEK616_49460</name>
</gene>
<feature type="compositionally biased region" description="Polar residues" evidence="1">
    <location>
        <begin position="119"/>
        <end position="135"/>
    </location>
</feature>
<name>A0ABM7ZYN0_STRNI</name>
<dbReference type="InterPro" id="IPR046704">
    <property type="entry name" value="DUF6777"/>
</dbReference>
<feature type="compositionally biased region" description="Pro residues" evidence="1">
    <location>
        <begin position="39"/>
        <end position="53"/>
    </location>
</feature>
<feature type="region of interest" description="Disordered" evidence="1">
    <location>
        <begin position="1"/>
        <end position="74"/>
    </location>
</feature>
<dbReference type="EMBL" id="AP026073">
    <property type="protein sequence ID" value="BDM71459.1"/>
    <property type="molecule type" value="Genomic_DNA"/>
</dbReference>
<evidence type="ECO:0000313" key="4">
    <source>
        <dbReference type="Proteomes" id="UP001059597"/>
    </source>
</evidence>
<dbReference type="Pfam" id="PF20568">
    <property type="entry name" value="DUF6777"/>
    <property type="match status" value="1"/>
</dbReference>
<accession>A0ABM7ZYN0</accession>
<feature type="region of interest" description="Disordered" evidence="1">
    <location>
        <begin position="117"/>
        <end position="149"/>
    </location>
</feature>
<feature type="compositionally biased region" description="Gly residues" evidence="1">
    <location>
        <begin position="392"/>
        <end position="424"/>
    </location>
</feature>
<feature type="compositionally biased region" description="Pro residues" evidence="1">
    <location>
        <begin position="1"/>
        <end position="17"/>
    </location>
</feature>
<feature type="domain" description="DUF6777" evidence="2">
    <location>
        <begin position="150"/>
        <end position="311"/>
    </location>
</feature>